<sequence length="248" mass="28109">MKEEPLQTSFSGVSADDILAQYDSDASMGAPDLHGARSYRPFNRGNKLKRSIEQPPVLPTKPTLWSLHAIDEDYEFAHIGKRRAIMRKGRRRKDEDDPYAGINIDEIWSLPDTPTDAARVSSVLHTLRNRHLKVLSQTAMNMVEKEQDFNKTIARFAQMIQQDDPLYQDIDLEGTVPQDVLNTLRDSVQELVSCSNEYVKRIGDMRDKLIIAHAQKKTLAKKLMLSTSETVPHSQSNRNEHGSGRRGA</sequence>
<feature type="region of interest" description="Disordered" evidence="1">
    <location>
        <begin position="225"/>
        <end position="248"/>
    </location>
</feature>
<name>A0A0L0HJJ3_SPIPD</name>
<dbReference type="OMA" id="HILQAHE"/>
<dbReference type="AlphaFoldDB" id="A0A0L0HJJ3"/>
<dbReference type="GeneID" id="27687741"/>
<dbReference type="Pfam" id="PF08595">
    <property type="entry name" value="RXT2_N"/>
    <property type="match status" value="1"/>
</dbReference>
<accession>A0A0L0HJJ3</accession>
<feature type="domain" description="Transcriptional regulatory protein RXT2 N-terminal" evidence="2">
    <location>
        <begin position="88"/>
        <end position="155"/>
    </location>
</feature>
<dbReference type="InterPro" id="IPR013904">
    <property type="entry name" value="RXT2_N"/>
</dbReference>
<feature type="compositionally biased region" description="Polar residues" evidence="1">
    <location>
        <begin position="225"/>
        <end position="237"/>
    </location>
</feature>
<feature type="compositionally biased region" description="Basic and acidic residues" evidence="1">
    <location>
        <begin position="238"/>
        <end position="248"/>
    </location>
</feature>
<evidence type="ECO:0000256" key="1">
    <source>
        <dbReference type="SAM" id="MobiDB-lite"/>
    </source>
</evidence>
<gene>
    <name evidence="3" type="ORF">SPPG_04283</name>
</gene>
<dbReference type="Proteomes" id="UP000053201">
    <property type="component" value="Unassembled WGS sequence"/>
</dbReference>
<reference evidence="3 4" key="1">
    <citation type="submission" date="2009-08" db="EMBL/GenBank/DDBJ databases">
        <title>The Genome Sequence of Spizellomyces punctatus strain DAOM BR117.</title>
        <authorList>
            <consortium name="The Broad Institute Genome Sequencing Platform"/>
            <person name="Russ C."/>
            <person name="Cuomo C."/>
            <person name="Shea T."/>
            <person name="Young S.K."/>
            <person name="Zeng Q."/>
            <person name="Koehrsen M."/>
            <person name="Haas B."/>
            <person name="Borodovsky M."/>
            <person name="Guigo R."/>
            <person name="Alvarado L."/>
            <person name="Berlin A."/>
            <person name="Bochicchio J."/>
            <person name="Borenstein D."/>
            <person name="Chapman S."/>
            <person name="Chen Z."/>
            <person name="Engels R."/>
            <person name="Freedman E."/>
            <person name="Gellesch M."/>
            <person name="Goldberg J."/>
            <person name="Griggs A."/>
            <person name="Gujja S."/>
            <person name="Heiman D."/>
            <person name="Hepburn T."/>
            <person name="Howarth C."/>
            <person name="Jen D."/>
            <person name="Larson L."/>
            <person name="Lewis B."/>
            <person name="Mehta T."/>
            <person name="Park D."/>
            <person name="Pearson M."/>
            <person name="Roberts A."/>
            <person name="Saif S."/>
            <person name="Shenoy N."/>
            <person name="Sisk P."/>
            <person name="Stolte C."/>
            <person name="Sykes S."/>
            <person name="Thomson T."/>
            <person name="Walk T."/>
            <person name="White J."/>
            <person name="Yandava C."/>
            <person name="Burger G."/>
            <person name="Gray M.W."/>
            <person name="Holland P.W.H."/>
            <person name="King N."/>
            <person name="Lang F.B.F."/>
            <person name="Roger A.J."/>
            <person name="Ruiz-Trillo I."/>
            <person name="Lander E."/>
            <person name="Nusbaum C."/>
        </authorList>
    </citation>
    <scope>NUCLEOTIDE SEQUENCE [LARGE SCALE GENOMIC DNA]</scope>
    <source>
        <strain evidence="3 4">DAOM BR117</strain>
    </source>
</reference>
<dbReference type="InParanoid" id="A0A0L0HJJ3"/>
<evidence type="ECO:0000313" key="3">
    <source>
        <dbReference type="EMBL" id="KND01193.1"/>
    </source>
</evidence>
<keyword evidence="4" id="KW-1185">Reference proteome</keyword>
<proteinExistence type="predicted"/>
<dbReference type="eggNOG" id="ENOG502S98S">
    <property type="taxonomic scope" value="Eukaryota"/>
</dbReference>
<dbReference type="RefSeq" id="XP_016609232.1">
    <property type="nucleotide sequence ID" value="XM_016752526.1"/>
</dbReference>
<evidence type="ECO:0000259" key="2">
    <source>
        <dbReference type="Pfam" id="PF08595"/>
    </source>
</evidence>
<evidence type="ECO:0000313" key="4">
    <source>
        <dbReference type="Proteomes" id="UP000053201"/>
    </source>
</evidence>
<dbReference type="VEuPathDB" id="FungiDB:SPPG_04283"/>
<dbReference type="EMBL" id="KQ257455">
    <property type="protein sequence ID" value="KND01193.1"/>
    <property type="molecule type" value="Genomic_DNA"/>
</dbReference>
<dbReference type="OrthoDB" id="2405722at2759"/>
<organism evidence="3 4">
    <name type="scientific">Spizellomyces punctatus (strain DAOM BR117)</name>
    <dbReference type="NCBI Taxonomy" id="645134"/>
    <lineage>
        <taxon>Eukaryota</taxon>
        <taxon>Fungi</taxon>
        <taxon>Fungi incertae sedis</taxon>
        <taxon>Chytridiomycota</taxon>
        <taxon>Chytridiomycota incertae sedis</taxon>
        <taxon>Chytridiomycetes</taxon>
        <taxon>Spizellomycetales</taxon>
        <taxon>Spizellomycetaceae</taxon>
        <taxon>Spizellomyces</taxon>
    </lineage>
</organism>
<protein>
    <recommendedName>
        <fullName evidence="2">Transcriptional regulatory protein RXT2 N-terminal domain-containing protein</fullName>
    </recommendedName>
</protein>